<reference evidence="4 5" key="1">
    <citation type="submission" date="2020-08" db="EMBL/GenBank/DDBJ databases">
        <title>Genomic Encyclopedia of Type Strains, Phase IV (KMG-IV): sequencing the most valuable type-strain genomes for metagenomic binning, comparative biology and taxonomic classification.</title>
        <authorList>
            <person name="Goeker M."/>
        </authorList>
    </citation>
    <scope>NUCLEOTIDE SEQUENCE [LARGE SCALE GENOMIC DNA]</scope>
    <source>
        <strain evidence="4 5">DSM 27026</strain>
    </source>
</reference>
<dbReference type="GO" id="GO:0052621">
    <property type="term" value="F:diguanylate cyclase activity"/>
    <property type="evidence" value="ECO:0007669"/>
    <property type="project" value="UniProtKB-EC"/>
</dbReference>
<gene>
    <name evidence="4" type="ORF">HNP71_000080</name>
</gene>
<dbReference type="SUPFAM" id="SSF55073">
    <property type="entry name" value="Nucleotide cyclase"/>
    <property type="match status" value="1"/>
</dbReference>
<comment type="catalytic activity">
    <reaction evidence="2">
        <text>2 GTP = 3',3'-c-di-GMP + 2 diphosphate</text>
        <dbReference type="Rhea" id="RHEA:24898"/>
        <dbReference type="ChEBI" id="CHEBI:33019"/>
        <dbReference type="ChEBI" id="CHEBI:37565"/>
        <dbReference type="ChEBI" id="CHEBI:58805"/>
        <dbReference type="EC" id="2.7.7.65"/>
    </reaction>
</comment>
<comment type="caution">
    <text evidence="4">The sequence shown here is derived from an EMBL/GenBank/DDBJ whole genome shotgun (WGS) entry which is preliminary data.</text>
</comment>
<dbReference type="GO" id="GO:0005886">
    <property type="term" value="C:plasma membrane"/>
    <property type="evidence" value="ECO:0007669"/>
    <property type="project" value="TreeGrafter"/>
</dbReference>
<dbReference type="InterPro" id="IPR043128">
    <property type="entry name" value="Rev_trsase/Diguanyl_cyclase"/>
</dbReference>
<evidence type="ECO:0000256" key="1">
    <source>
        <dbReference type="ARBA" id="ARBA00012528"/>
    </source>
</evidence>
<dbReference type="SMART" id="SM00267">
    <property type="entry name" value="GGDEF"/>
    <property type="match status" value="1"/>
</dbReference>
<dbReference type="RefSeq" id="WP_183264876.1">
    <property type="nucleotide sequence ID" value="NZ_JACHFJ010000001.1"/>
</dbReference>
<evidence type="ECO:0000256" key="2">
    <source>
        <dbReference type="ARBA" id="ARBA00034247"/>
    </source>
</evidence>
<evidence type="ECO:0000259" key="3">
    <source>
        <dbReference type="PROSITE" id="PS50887"/>
    </source>
</evidence>
<keyword evidence="5" id="KW-1185">Reference proteome</keyword>
<dbReference type="InterPro" id="IPR000160">
    <property type="entry name" value="GGDEF_dom"/>
</dbReference>
<dbReference type="CDD" id="cd01949">
    <property type="entry name" value="GGDEF"/>
    <property type="match status" value="1"/>
</dbReference>
<dbReference type="EMBL" id="JACHFJ010000001">
    <property type="protein sequence ID" value="MBB5371856.1"/>
    <property type="molecule type" value="Genomic_DNA"/>
</dbReference>
<protein>
    <recommendedName>
        <fullName evidence="1">diguanylate cyclase</fullName>
        <ecNumber evidence="1">2.7.7.65</ecNumber>
    </recommendedName>
</protein>
<dbReference type="Proteomes" id="UP000553706">
    <property type="component" value="Unassembled WGS sequence"/>
</dbReference>
<dbReference type="EC" id="2.7.7.65" evidence="1"/>
<name>A0A840V7X7_9PROT</name>
<feature type="domain" description="GGDEF" evidence="3">
    <location>
        <begin position="164"/>
        <end position="293"/>
    </location>
</feature>
<dbReference type="NCBIfam" id="TIGR00254">
    <property type="entry name" value="GGDEF"/>
    <property type="match status" value="1"/>
</dbReference>
<dbReference type="Pfam" id="PF00990">
    <property type="entry name" value="GGDEF"/>
    <property type="match status" value="1"/>
</dbReference>
<dbReference type="InterPro" id="IPR029787">
    <property type="entry name" value="Nucleotide_cyclase"/>
</dbReference>
<dbReference type="GO" id="GO:1902201">
    <property type="term" value="P:negative regulation of bacterial-type flagellum-dependent cell motility"/>
    <property type="evidence" value="ECO:0007669"/>
    <property type="project" value="TreeGrafter"/>
</dbReference>
<dbReference type="AlphaFoldDB" id="A0A840V7X7"/>
<organism evidence="4 5">
    <name type="scientific">Acidocella aromatica</name>
    <dbReference type="NCBI Taxonomy" id="1303579"/>
    <lineage>
        <taxon>Bacteria</taxon>
        <taxon>Pseudomonadati</taxon>
        <taxon>Pseudomonadota</taxon>
        <taxon>Alphaproteobacteria</taxon>
        <taxon>Acetobacterales</taxon>
        <taxon>Acidocellaceae</taxon>
        <taxon>Acidocella</taxon>
    </lineage>
</organism>
<dbReference type="FunFam" id="3.30.70.270:FF:000001">
    <property type="entry name" value="Diguanylate cyclase domain protein"/>
    <property type="match status" value="1"/>
</dbReference>
<proteinExistence type="predicted"/>
<accession>A0A840V7X7</accession>
<dbReference type="GO" id="GO:0043709">
    <property type="term" value="P:cell adhesion involved in single-species biofilm formation"/>
    <property type="evidence" value="ECO:0007669"/>
    <property type="project" value="TreeGrafter"/>
</dbReference>
<dbReference type="PANTHER" id="PTHR45138">
    <property type="entry name" value="REGULATORY COMPONENTS OF SENSORY TRANSDUCTION SYSTEM"/>
    <property type="match status" value="1"/>
</dbReference>
<sequence>MTEILDTVADLTHLRDKRELEAMFAELICELVGASRLVLWRAGLGGGGKHMHRRLILPEGAATGEENVVFPGIPAMGNSICVEDEVGGAFHYVFAIHEGGRSTGVIEILRPERLTRPETLTVSRLIRVYNNHAGLLDYGNRDELTGLLNRRGFNSYFHQAVQEEQAVIAVADIDFFKRINDEFGHLYGDEVLILMGRLMESCLGEMGGVFRFGGEEFLVILHNTPLGMAAIRLEAFRNAVQSAVFPQVGRVTISVGFSAVRADDTGASAFGRADEALYVAKQHGRNQVRCYEWLVLDGLLREQKKSGGQIELF</sequence>
<dbReference type="PANTHER" id="PTHR45138:SF9">
    <property type="entry name" value="DIGUANYLATE CYCLASE DGCM-RELATED"/>
    <property type="match status" value="1"/>
</dbReference>
<dbReference type="PROSITE" id="PS50887">
    <property type="entry name" value="GGDEF"/>
    <property type="match status" value="1"/>
</dbReference>
<evidence type="ECO:0000313" key="4">
    <source>
        <dbReference type="EMBL" id="MBB5371856.1"/>
    </source>
</evidence>
<evidence type="ECO:0000313" key="5">
    <source>
        <dbReference type="Proteomes" id="UP000553706"/>
    </source>
</evidence>
<dbReference type="InterPro" id="IPR050469">
    <property type="entry name" value="Diguanylate_Cyclase"/>
</dbReference>
<dbReference type="Gene3D" id="3.30.70.270">
    <property type="match status" value="1"/>
</dbReference>